<proteinExistence type="predicted"/>
<dbReference type="OrthoDB" id="514963at2759"/>
<reference evidence="4" key="1">
    <citation type="submission" date="2020-03" db="EMBL/GenBank/DDBJ databases">
        <title>A high-quality chromosome-level genome assembly of a woody plant with both climbing and erect habits, Rhamnella rubrinervis.</title>
        <authorList>
            <person name="Lu Z."/>
            <person name="Yang Y."/>
            <person name="Zhu X."/>
            <person name="Sun Y."/>
        </authorList>
    </citation>
    <scope>NUCLEOTIDE SEQUENCE</scope>
    <source>
        <strain evidence="4">BYM</strain>
        <tissue evidence="4">Leaf</tissue>
    </source>
</reference>
<gene>
    <name evidence="4" type="ORF">FNV43_RR05096</name>
</gene>
<evidence type="ECO:0000256" key="1">
    <source>
        <dbReference type="SAM" id="Coils"/>
    </source>
</evidence>
<dbReference type="Pfam" id="PF13460">
    <property type="entry name" value="NAD_binding_10"/>
    <property type="match status" value="1"/>
</dbReference>
<dbReference type="Proteomes" id="UP000796880">
    <property type="component" value="Unassembled WGS sequence"/>
</dbReference>
<dbReference type="PANTHER" id="PTHR47711">
    <property type="entry name" value="PROTEIN PLASTID TRANSCRIPTIONALLY ACTIVE 16, CHLOROPLASTIC"/>
    <property type="match status" value="1"/>
</dbReference>
<dbReference type="InterPro" id="IPR016040">
    <property type="entry name" value="NAD(P)-bd_dom"/>
</dbReference>
<evidence type="ECO:0000313" key="5">
    <source>
        <dbReference type="Proteomes" id="UP000796880"/>
    </source>
</evidence>
<accession>A0A8K0HNB0</accession>
<evidence type="ECO:0000259" key="3">
    <source>
        <dbReference type="Pfam" id="PF13460"/>
    </source>
</evidence>
<feature type="region of interest" description="Disordered" evidence="2">
    <location>
        <begin position="38"/>
        <end position="61"/>
    </location>
</feature>
<dbReference type="InterPro" id="IPR036291">
    <property type="entry name" value="NAD(P)-bd_dom_sf"/>
</dbReference>
<comment type="caution">
    <text evidence="4">The sequence shown here is derived from an EMBL/GenBank/DDBJ whole genome shotgun (WGS) entry which is preliminary data.</text>
</comment>
<evidence type="ECO:0000313" key="4">
    <source>
        <dbReference type="EMBL" id="KAF3454648.1"/>
    </source>
</evidence>
<protein>
    <recommendedName>
        <fullName evidence="3">NAD(P)-binding domain-containing protein</fullName>
    </recommendedName>
</protein>
<feature type="coiled-coil region" evidence="1">
    <location>
        <begin position="352"/>
        <end position="391"/>
    </location>
</feature>
<feature type="domain" description="NAD(P)-binding" evidence="3">
    <location>
        <begin position="105"/>
        <end position="313"/>
    </location>
</feature>
<keyword evidence="5" id="KW-1185">Reference proteome</keyword>
<dbReference type="AlphaFoldDB" id="A0A8K0HNB0"/>
<dbReference type="PANTHER" id="PTHR47711:SF2">
    <property type="entry name" value="PROTEIN PLASTID TRANSCRIPTIONALLY ACTIVE 16, CHLOROPLASTIC"/>
    <property type="match status" value="1"/>
</dbReference>
<dbReference type="Gene3D" id="3.40.50.720">
    <property type="entry name" value="NAD(P)-binding Rossmann-like Domain"/>
    <property type="match status" value="1"/>
</dbReference>
<sequence length="397" mass="41925">MAATLTSHSVLLTSTPNSKLNLKTRRLRVFAKRAGPFSFGQRNSDSSDEGEAEGKKTSTNSSPFRFDFGKVGDVKSLIPVVSNPSPGLSFGSSRRKDPGTVFVSGAAGQAGIRIAQSLLREGFSVRAGVPDLGAAQDLARVAVKYKIISNEESKRLNAVESSFQDAESIAKAIGNASKVVVTIGPAENGPTSEVTTSDALQVIQAADLAGVGHVAIIYDGNTAGTSTYNVLDGLSSFFNNFFSRSQPLSVPEFLQKVIETNVSYTFIKTSLTHDYSPESGYNVVVSAEGSAGAIDYKVATSQIASLVANVFSNTAVAENKVVEVFTDPSAPLKPVDGLFSAIPEDGRRKAYAEKVAKAKAEEEAKIAAEKAQEAAEAAKKLEDEVKSFLTKKQGLLL</sequence>
<organism evidence="4 5">
    <name type="scientific">Rhamnella rubrinervis</name>
    <dbReference type="NCBI Taxonomy" id="2594499"/>
    <lineage>
        <taxon>Eukaryota</taxon>
        <taxon>Viridiplantae</taxon>
        <taxon>Streptophyta</taxon>
        <taxon>Embryophyta</taxon>
        <taxon>Tracheophyta</taxon>
        <taxon>Spermatophyta</taxon>
        <taxon>Magnoliopsida</taxon>
        <taxon>eudicotyledons</taxon>
        <taxon>Gunneridae</taxon>
        <taxon>Pentapetalae</taxon>
        <taxon>rosids</taxon>
        <taxon>fabids</taxon>
        <taxon>Rosales</taxon>
        <taxon>Rhamnaceae</taxon>
        <taxon>rhamnoid group</taxon>
        <taxon>Rhamneae</taxon>
        <taxon>Rhamnella</taxon>
    </lineage>
</organism>
<dbReference type="SUPFAM" id="SSF51735">
    <property type="entry name" value="NAD(P)-binding Rossmann-fold domains"/>
    <property type="match status" value="1"/>
</dbReference>
<dbReference type="EMBL" id="VOIH02000002">
    <property type="protein sequence ID" value="KAF3454648.1"/>
    <property type="molecule type" value="Genomic_DNA"/>
</dbReference>
<keyword evidence="1" id="KW-0175">Coiled coil</keyword>
<name>A0A8K0HNB0_9ROSA</name>
<evidence type="ECO:0000256" key="2">
    <source>
        <dbReference type="SAM" id="MobiDB-lite"/>
    </source>
</evidence>